<evidence type="ECO:0000256" key="2">
    <source>
        <dbReference type="ARBA" id="ARBA00022840"/>
    </source>
</evidence>
<proteinExistence type="predicted"/>
<dbReference type="RefSeq" id="WP_028373390.1">
    <property type="nucleotide sequence ID" value="NZ_CAAAJD010000014.1"/>
</dbReference>
<evidence type="ECO:0000313" key="4">
    <source>
        <dbReference type="EMBL" id="KTD23476.1"/>
    </source>
</evidence>
<keyword evidence="1" id="KW-0547">Nucleotide-binding</keyword>
<accession>A0A0W0VT98</accession>
<protein>
    <submittedName>
        <fullName evidence="4">Coiled-coil protein</fullName>
    </submittedName>
</protein>
<dbReference type="GO" id="GO:0005524">
    <property type="term" value="F:ATP binding"/>
    <property type="evidence" value="ECO:0007669"/>
    <property type="project" value="UniProtKB-KW"/>
</dbReference>
<dbReference type="AlphaFoldDB" id="A0A0W0VT98"/>
<feature type="domain" description="Zeta toxin" evidence="3">
    <location>
        <begin position="211"/>
        <end position="393"/>
    </location>
</feature>
<dbReference type="Pfam" id="PF06414">
    <property type="entry name" value="Zeta_toxin"/>
    <property type="match status" value="1"/>
</dbReference>
<evidence type="ECO:0000256" key="1">
    <source>
        <dbReference type="ARBA" id="ARBA00022741"/>
    </source>
</evidence>
<dbReference type="SUPFAM" id="SSF52540">
    <property type="entry name" value="P-loop containing nucleoside triphosphate hydrolases"/>
    <property type="match status" value="1"/>
</dbReference>
<evidence type="ECO:0000259" key="3">
    <source>
        <dbReference type="Pfam" id="PF06414"/>
    </source>
</evidence>
<comment type="caution">
    <text evidence="4">The sequence shown here is derived from an EMBL/GenBank/DDBJ whole genome shotgun (WGS) entry which is preliminary data.</text>
</comment>
<dbReference type="eggNOG" id="ENOG5031E26">
    <property type="taxonomic scope" value="Bacteria"/>
</dbReference>
<keyword evidence="5" id="KW-1185">Reference proteome</keyword>
<name>A0A0W0VT98_9GAMM</name>
<dbReference type="Gene3D" id="3.40.50.300">
    <property type="entry name" value="P-loop containing nucleotide triphosphate hydrolases"/>
    <property type="match status" value="1"/>
</dbReference>
<reference evidence="4 5" key="1">
    <citation type="submission" date="2015-11" db="EMBL/GenBank/DDBJ databases">
        <title>Genomic analysis of 38 Legionella species identifies large and diverse effector repertoires.</title>
        <authorList>
            <person name="Burstein D."/>
            <person name="Amaro F."/>
            <person name="Zusman T."/>
            <person name="Lifshitz Z."/>
            <person name="Cohen O."/>
            <person name="Gilbert J.A."/>
            <person name="Pupko T."/>
            <person name="Shuman H.A."/>
            <person name="Segal G."/>
        </authorList>
    </citation>
    <scope>NUCLEOTIDE SEQUENCE [LARGE SCALE GENOMIC DNA]</scope>
    <source>
        <strain evidence="4 5">ATCC 49751</strain>
    </source>
</reference>
<sequence>MERKYEVPGRYIVPRITLDSQLRTSTRAFSILSTSRATIEELTAAWAVYKGKGVEFRDIVPLTPDRVILHELAAVMQCFIKQELDPGKGEEVFKEMVLKAFIKLKDGSIPEYGEAIKKMDKDYEELNDSIIDYIKNPNIPGVLTSDEQALVGELLKKAKGNRDELPNAEKDGVIAGIRAILYMQRARQYAYHLARTVLVEQSSLSQLPLLSKQKDSIAIFTVGGPASGKTSSLVKIAESIESTYGIKWDEIAHHNLDRARTILLEPEKDSLDFGSLTSDEARLVKERELKLMITLSATEGKFRHQLYDGSEIDSKAFKQHAMHGKATMVCLVSTHFETALERAYLRGQSENRYVPIDSLLQTHKNGPQSLIKALDQDGIEGTNTTVLMYDNNVERGKDSILFGTINAQTKEIIIKDPEKMKSWLKKSNLNTSIDFPKVYSPDAVHSIELYTGEEMTIEKYFEPLVKRGYKLTMEPTPQVTYTGMV</sequence>
<dbReference type="OrthoDB" id="5651152at2"/>
<dbReference type="EMBL" id="LNYI01000014">
    <property type="protein sequence ID" value="KTD23476.1"/>
    <property type="molecule type" value="Genomic_DNA"/>
</dbReference>
<dbReference type="PATRIC" id="fig|45067.4.peg.877"/>
<dbReference type="InterPro" id="IPR027417">
    <property type="entry name" value="P-loop_NTPase"/>
</dbReference>
<dbReference type="GO" id="GO:0016301">
    <property type="term" value="F:kinase activity"/>
    <property type="evidence" value="ECO:0007669"/>
    <property type="project" value="InterPro"/>
</dbReference>
<evidence type="ECO:0000313" key="5">
    <source>
        <dbReference type="Proteomes" id="UP000054869"/>
    </source>
</evidence>
<organism evidence="4 5">
    <name type="scientific">Legionella lansingensis</name>
    <dbReference type="NCBI Taxonomy" id="45067"/>
    <lineage>
        <taxon>Bacteria</taxon>
        <taxon>Pseudomonadati</taxon>
        <taxon>Pseudomonadota</taxon>
        <taxon>Gammaproteobacteria</taxon>
        <taxon>Legionellales</taxon>
        <taxon>Legionellaceae</taxon>
        <taxon>Legionella</taxon>
    </lineage>
</organism>
<dbReference type="Proteomes" id="UP000054869">
    <property type="component" value="Unassembled WGS sequence"/>
</dbReference>
<dbReference type="InterPro" id="IPR010488">
    <property type="entry name" value="Zeta_toxin_domain"/>
</dbReference>
<gene>
    <name evidence="4" type="ORF">Llan_0847</name>
</gene>
<keyword evidence="2" id="KW-0067">ATP-binding</keyword>